<organism evidence="1 2">
    <name type="scientific">Paenibacillus macquariensis</name>
    <dbReference type="NCBI Taxonomy" id="948756"/>
    <lineage>
        <taxon>Bacteria</taxon>
        <taxon>Bacillati</taxon>
        <taxon>Bacillota</taxon>
        <taxon>Bacilli</taxon>
        <taxon>Bacillales</taxon>
        <taxon>Paenibacillaceae</taxon>
        <taxon>Paenibacillus</taxon>
    </lineage>
</organism>
<name>A0ABY1K7W4_9BACL</name>
<dbReference type="EMBL" id="FTNK01000012">
    <property type="protein sequence ID" value="SIR38222.1"/>
    <property type="molecule type" value="Genomic_DNA"/>
</dbReference>
<gene>
    <name evidence="1" type="ORF">SAMN05421578_11299</name>
</gene>
<evidence type="ECO:0000313" key="1">
    <source>
        <dbReference type="EMBL" id="SIR38222.1"/>
    </source>
</evidence>
<keyword evidence="2" id="KW-1185">Reference proteome</keyword>
<proteinExistence type="predicted"/>
<evidence type="ECO:0008006" key="3">
    <source>
        <dbReference type="Google" id="ProtNLM"/>
    </source>
</evidence>
<sequence length="195" mass="22635">MRRKTVMLVVEWCVAILFVFLFFSGDNSYVGSFSAKQAHELSERSYHYGPSKVLREVPFGDDITIYLGKYKNWFSADTVIRRTLGWYPGGGVNGVEIDHSKPLTYSYSISQHDKKLRLAQFYGYVTDSEITTVVLNTEIKDEGKSGEVKTSLMRQVIKEDRMFLFLWNEEELKQTWTSIQGLDRDGKVRYEKKLN</sequence>
<reference evidence="1 2" key="1">
    <citation type="submission" date="2017-01" db="EMBL/GenBank/DDBJ databases">
        <authorList>
            <person name="Varghese N."/>
            <person name="Submissions S."/>
        </authorList>
    </citation>
    <scope>NUCLEOTIDE SEQUENCE [LARGE SCALE GENOMIC DNA]</scope>
    <source>
        <strain evidence="1 2">ATCC 23464</strain>
    </source>
</reference>
<protein>
    <recommendedName>
        <fullName evidence="3">DUF5044 domain-containing protein</fullName>
    </recommendedName>
</protein>
<evidence type="ECO:0000313" key="2">
    <source>
        <dbReference type="Proteomes" id="UP000186666"/>
    </source>
</evidence>
<dbReference type="RefSeq" id="WP_068586411.1">
    <property type="nucleotide sequence ID" value="NZ_FTNK01000012.1"/>
</dbReference>
<dbReference type="Proteomes" id="UP000186666">
    <property type="component" value="Unassembled WGS sequence"/>
</dbReference>
<accession>A0ABY1K7W4</accession>
<comment type="caution">
    <text evidence="1">The sequence shown here is derived from an EMBL/GenBank/DDBJ whole genome shotgun (WGS) entry which is preliminary data.</text>
</comment>